<sequence length="63" mass="7185">FQGLADEDDEDDDSGDDANDDELGPDEEYDREGLQSRYEAALLDQRDRVTDSASFAKYLHTQR</sequence>
<feature type="non-terminal residue" evidence="2">
    <location>
        <position position="1"/>
    </location>
</feature>
<proteinExistence type="predicted"/>
<evidence type="ECO:0000313" key="2">
    <source>
        <dbReference type="EMBL" id="CAK7212090.1"/>
    </source>
</evidence>
<feature type="region of interest" description="Disordered" evidence="1">
    <location>
        <begin position="1"/>
        <end position="33"/>
    </location>
</feature>
<accession>A0ABP0AY07</accession>
<comment type="caution">
    <text evidence="2">The sequence shown here is derived from an EMBL/GenBank/DDBJ whole genome shotgun (WGS) entry which is preliminary data.</text>
</comment>
<evidence type="ECO:0000256" key="1">
    <source>
        <dbReference type="SAM" id="MobiDB-lite"/>
    </source>
</evidence>
<keyword evidence="3" id="KW-1185">Reference proteome</keyword>
<evidence type="ECO:0000313" key="3">
    <source>
        <dbReference type="Proteomes" id="UP001642405"/>
    </source>
</evidence>
<dbReference type="Proteomes" id="UP001642405">
    <property type="component" value="Unassembled WGS sequence"/>
</dbReference>
<protein>
    <submittedName>
        <fullName evidence="2">Uncharacterized protein</fullName>
    </submittedName>
</protein>
<name>A0ABP0AY07_9PEZI</name>
<reference evidence="2 3" key="1">
    <citation type="submission" date="2024-01" db="EMBL/GenBank/DDBJ databases">
        <authorList>
            <person name="Allen C."/>
            <person name="Tagirdzhanova G."/>
        </authorList>
    </citation>
    <scope>NUCLEOTIDE SEQUENCE [LARGE SCALE GENOMIC DNA]</scope>
</reference>
<dbReference type="EMBL" id="CAWUHB010000005">
    <property type="protein sequence ID" value="CAK7212090.1"/>
    <property type="molecule type" value="Genomic_DNA"/>
</dbReference>
<feature type="compositionally biased region" description="Acidic residues" evidence="1">
    <location>
        <begin position="1"/>
        <end position="30"/>
    </location>
</feature>
<organism evidence="2 3">
    <name type="scientific">Sporothrix curviconia</name>
    <dbReference type="NCBI Taxonomy" id="1260050"/>
    <lineage>
        <taxon>Eukaryota</taxon>
        <taxon>Fungi</taxon>
        <taxon>Dikarya</taxon>
        <taxon>Ascomycota</taxon>
        <taxon>Pezizomycotina</taxon>
        <taxon>Sordariomycetes</taxon>
        <taxon>Sordariomycetidae</taxon>
        <taxon>Ophiostomatales</taxon>
        <taxon>Ophiostomataceae</taxon>
        <taxon>Sporothrix</taxon>
    </lineage>
</organism>
<gene>
    <name evidence="2" type="ORF">SCUCBS95973_001324</name>
</gene>